<name>A0A3N6SFU1_9GAMM</name>
<evidence type="ECO:0000313" key="1">
    <source>
        <dbReference type="EMBL" id="RQM37551.1"/>
    </source>
</evidence>
<dbReference type="AlphaFoldDB" id="A0A3N6SFU1"/>
<organism evidence="1 2">
    <name type="scientific">Erwinia psidii</name>
    <dbReference type="NCBI Taxonomy" id="69224"/>
    <lineage>
        <taxon>Bacteria</taxon>
        <taxon>Pseudomonadati</taxon>
        <taxon>Pseudomonadota</taxon>
        <taxon>Gammaproteobacteria</taxon>
        <taxon>Enterobacterales</taxon>
        <taxon>Erwiniaceae</taxon>
        <taxon>Erwinia</taxon>
    </lineage>
</organism>
<evidence type="ECO:0000313" key="2">
    <source>
        <dbReference type="Proteomes" id="UP000279457"/>
    </source>
</evidence>
<keyword evidence="2" id="KW-1185">Reference proteome</keyword>
<sequence length="66" mass="6714">MPWPVRKAGDENGQACTARGALRASTGTYTTDAFGAGLAVPVGRRLGKINISGNRAMSVSPGKLPG</sequence>
<gene>
    <name evidence="1" type="ORF">EB241_15035</name>
</gene>
<accession>A0A3N6SFU1</accession>
<dbReference type="Proteomes" id="UP000279457">
    <property type="component" value="Unassembled WGS sequence"/>
</dbReference>
<protein>
    <submittedName>
        <fullName evidence="1">Uncharacterized protein</fullName>
    </submittedName>
</protein>
<proteinExistence type="predicted"/>
<comment type="caution">
    <text evidence="1">The sequence shown here is derived from an EMBL/GenBank/DDBJ whole genome shotgun (WGS) entry which is preliminary data.</text>
</comment>
<reference evidence="1 2" key="1">
    <citation type="submission" date="2018-10" db="EMBL/GenBank/DDBJ databases">
        <title>Draft genome sequence for the type isolate of Erwinia psidii, agent causal of bacterial blight in guava (Psidium guajava) and wilt and die-back of Eucalyptus spp.</title>
        <authorList>
            <person name="Hermenegildo P.S."/>
            <person name="Santos S.A."/>
            <person name="Guimaraes L.M.S."/>
            <person name="Vidigal P.M.P."/>
            <person name="Pereira I.C."/>
            <person name="Badel J.L."/>
            <person name="Alfenas-Zerbini P."/>
            <person name="Ferreira M.A.S.V."/>
            <person name="Alfenas A.C."/>
        </authorList>
    </citation>
    <scope>NUCLEOTIDE SEQUENCE [LARGE SCALE GENOMIC DNA]</scope>
    <source>
        <strain evidence="1 2">IBSBF 435</strain>
    </source>
</reference>
<dbReference type="EMBL" id="RHHM01000011">
    <property type="protein sequence ID" value="RQM37551.1"/>
    <property type="molecule type" value="Genomic_DNA"/>
</dbReference>